<name>A0A410H2M1_9GAMM</name>
<evidence type="ECO:0000259" key="2">
    <source>
        <dbReference type="Pfam" id="PF09835"/>
    </source>
</evidence>
<protein>
    <submittedName>
        <fullName evidence="3">DUF2062 domain-containing protein</fullName>
    </submittedName>
</protein>
<keyword evidence="1" id="KW-1133">Transmembrane helix</keyword>
<evidence type="ECO:0000313" key="3">
    <source>
        <dbReference type="EMBL" id="QAB15146.1"/>
    </source>
</evidence>
<dbReference type="KEGG" id="htr:EPV75_05410"/>
<dbReference type="AlphaFoldDB" id="A0A410H2M1"/>
<dbReference type="Pfam" id="PF09835">
    <property type="entry name" value="DUF2062"/>
    <property type="match status" value="1"/>
</dbReference>
<dbReference type="Proteomes" id="UP000285478">
    <property type="component" value="Chromosome"/>
</dbReference>
<keyword evidence="1" id="KW-0812">Transmembrane</keyword>
<evidence type="ECO:0000256" key="1">
    <source>
        <dbReference type="SAM" id="Phobius"/>
    </source>
</evidence>
<accession>A0A410H2M1</accession>
<keyword evidence="1" id="KW-0472">Membrane</keyword>
<sequence length="179" mass="20624">MPKKIFKKYAPNPDKIKNMKGLGFLAKWIGNPNLWHIHRHSTAKAFANGLFWMSIPIPSQMVTSAITAILIRANLPLSVALVWISNPLTMPPIFYFNYLVGTWILGTEAEASLHFEMSWDWIVTTLDELWLPLYLGSITVGTVLAVTSYFGLHLFWKIHVRRSWERRMQQRRAKAAQES</sequence>
<dbReference type="PANTHER" id="PTHR40547:SF1">
    <property type="entry name" value="SLL0298 PROTEIN"/>
    <property type="match status" value="1"/>
</dbReference>
<feature type="transmembrane region" description="Helical" evidence="1">
    <location>
        <begin position="133"/>
        <end position="156"/>
    </location>
</feature>
<dbReference type="RefSeq" id="WP_029937810.1">
    <property type="nucleotide sequence ID" value="NZ_CP035033.1"/>
</dbReference>
<dbReference type="EMBL" id="CP035033">
    <property type="protein sequence ID" value="QAB15146.1"/>
    <property type="molecule type" value="Genomic_DNA"/>
</dbReference>
<organism evidence="3 4">
    <name type="scientific">Hydrogenovibrio thermophilus</name>
    <dbReference type="NCBI Taxonomy" id="265883"/>
    <lineage>
        <taxon>Bacteria</taxon>
        <taxon>Pseudomonadati</taxon>
        <taxon>Pseudomonadota</taxon>
        <taxon>Gammaproteobacteria</taxon>
        <taxon>Thiotrichales</taxon>
        <taxon>Piscirickettsiaceae</taxon>
        <taxon>Hydrogenovibrio</taxon>
    </lineage>
</organism>
<gene>
    <name evidence="3" type="ORF">EPV75_05410</name>
</gene>
<reference evidence="3 4" key="1">
    <citation type="journal article" date="2018" name="Environ. Microbiol.">
        <title>Genomes of ubiquitous marine and hypersaline Hydrogenovibrio, Thiomicrorhabdus and Thiomicrospira spp. encode a diversity of mechanisms to sustain chemolithoautotrophy in heterogeneous environments.</title>
        <authorList>
            <person name="Scott K.M."/>
            <person name="Williams J."/>
            <person name="Porter C.M.B."/>
            <person name="Russel S."/>
            <person name="Harmer T.L."/>
            <person name="Paul J.H."/>
            <person name="Antonen K.M."/>
            <person name="Bridges M.K."/>
            <person name="Camper G.J."/>
            <person name="Campla C.K."/>
            <person name="Casella L.G."/>
            <person name="Chase E."/>
            <person name="Conrad J.W."/>
            <person name="Cruz M.C."/>
            <person name="Dunlap D.S."/>
            <person name="Duran L."/>
            <person name="Fahsbender E.M."/>
            <person name="Goldsmith D.B."/>
            <person name="Keeley R.F."/>
            <person name="Kondoff M.R."/>
            <person name="Kussy B.I."/>
            <person name="Lane M.K."/>
            <person name="Lawler S."/>
            <person name="Leigh B.A."/>
            <person name="Lewis C."/>
            <person name="Lostal L.M."/>
            <person name="Marking D."/>
            <person name="Mancera P.A."/>
            <person name="McClenthan E.C."/>
            <person name="McIntyre E.A."/>
            <person name="Mine J.A."/>
            <person name="Modi S."/>
            <person name="Moore B.D."/>
            <person name="Morgan W.A."/>
            <person name="Nelson K.M."/>
            <person name="Nguyen K.N."/>
            <person name="Ogburn N."/>
            <person name="Parrino D.G."/>
            <person name="Pedapudi A.D."/>
            <person name="Pelham R.P."/>
            <person name="Preece A.M."/>
            <person name="Rampersad E.A."/>
            <person name="Richardson J.C."/>
            <person name="Rodgers C.M."/>
            <person name="Schaffer B.L."/>
            <person name="Sheridan N.E."/>
            <person name="Solone M.R."/>
            <person name="Staley Z.R."/>
            <person name="Tabuchi M."/>
            <person name="Waide R.J."/>
            <person name="Wanjugi P.W."/>
            <person name="Young S."/>
            <person name="Clum A."/>
            <person name="Daum C."/>
            <person name="Huntemann M."/>
            <person name="Ivanova N."/>
            <person name="Kyrpides N."/>
            <person name="Mikhailova N."/>
            <person name="Palaniappan K."/>
            <person name="Pillay M."/>
            <person name="Reddy T.B.K."/>
            <person name="Shapiro N."/>
            <person name="Stamatis D."/>
            <person name="Varghese N."/>
            <person name="Woyke T."/>
            <person name="Boden R."/>
            <person name="Freyermuth S.K."/>
            <person name="Kerfeld C.A."/>
        </authorList>
    </citation>
    <scope>NUCLEOTIDE SEQUENCE [LARGE SCALE GENOMIC DNA]</scope>
    <source>
        <strain evidence="3 4">JR-2</strain>
    </source>
</reference>
<dbReference type="InterPro" id="IPR018639">
    <property type="entry name" value="DUF2062"/>
</dbReference>
<evidence type="ECO:0000313" key="4">
    <source>
        <dbReference type="Proteomes" id="UP000285478"/>
    </source>
</evidence>
<dbReference type="PANTHER" id="PTHR40547">
    <property type="entry name" value="SLL0298 PROTEIN"/>
    <property type="match status" value="1"/>
</dbReference>
<keyword evidence="4" id="KW-1185">Reference proteome</keyword>
<proteinExistence type="predicted"/>
<feature type="domain" description="DUF2062" evidence="2">
    <location>
        <begin position="24"/>
        <end position="165"/>
    </location>
</feature>